<feature type="region of interest" description="Disordered" evidence="1">
    <location>
        <begin position="24"/>
        <end position="49"/>
    </location>
</feature>
<dbReference type="RefSeq" id="YP_005226423.1">
    <property type="nucleotide sequence ID" value="NC_016845.1"/>
</dbReference>
<organism evidence="2 3">
    <name type="scientific">Klebsiella pneumoniae subsp. pneumoniae (strain HS11286)</name>
    <dbReference type="NCBI Taxonomy" id="1125630"/>
    <lineage>
        <taxon>Bacteria</taxon>
        <taxon>Pseudomonadati</taxon>
        <taxon>Pseudomonadota</taxon>
        <taxon>Gammaproteobacteria</taxon>
        <taxon>Enterobacterales</taxon>
        <taxon>Enterobacteriaceae</taxon>
        <taxon>Klebsiella/Raoultella group</taxon>
        <taxon>Klebsiella</taxon>
        <taxon>Klebsiella pneumoniae complex</taxon>
    </lineage>
</organism>
<reference evidence="2 3" key="1">
    <citation type="journal article" date="2012" name="J. Bacteriol.">
        <title>Complete genome sequence of Klebsiella pneumoniae subsp. pneumoniae HS11286, a multidrug-resistant strain isolated from human sputum.</title>
        <authorList>
            <person name="Liu P."/>
            <person name="Li P."/>
            <person name="Jiang X."/>
            <person name="Bi D."/>
            <person name="Xie Y."/>
            <person name="Tai C."/>
            <person name="Deng Z."/>
            <person name="Rajakumar K."/>
            <person name="Ou H.Y."/>
        </authorList>
    </citation>
    <scope>NUCLEOTIDE SEQUENCE [LARGE SCALE GENOMIC DNA]</scope>
    <source>
        <strain evidence="2 3">HS11286</strain>
    </source>
</reference>
<dbReference type="KEGG" id="kpm:KPHS_21230"/>
<name>A0A0H3GRY1_KLEPH</name>
<keyword evidence="3" id="KW-1185">Reference proteome</keyword>
<dbReference type="GeneID" id="11847141"/>
<evidence type="ECO:0000256" key="1">
    <source>
        <dbReference type="SAM" id="MobiDB-lite"/>
    </source>
</evidence>
<protein>
    <submittedName>
        <fullName evidence="2">Uncharacterized protein</fullName>
    </submittedName>
</protein>
<gene>
    <name evidence="2" type="ordered locus">KPHS_21230</name>
</gene>
<proteinExistence type="predicted"/>
<evidence type="ECO:0000313" key="3">
    <source>
        <dbReference type="Proteomes" id="UP000007841"/>
    </source>
</evidence>
<dbReference type="EMBL" id="CP003200">
    <property type="protein sequence ID" value="AEW60821.1"/>
    <property type="molecule type" value="Genomic_DNA"/>
</dbReference>
<sequence length="49" mass="5485">MESIKEGRLKTKHFTRNNLQIYTGARKNKMAKKDARNKAGRPADGLPSG</sequence>
<dbReference type="RefSeq" id="WP_004140372.1">
    <property type="nucleotide sequence ID" value="NC_016845.1"/>
</dbReference>
<accession>A0A0H3GRY1</accession>
<dbReference type="HOGENOM" id="CLU_3136739_0_0_6"/>
<evidence type="ECO:0000313" key="2">
    <source>
        <dbReference type="EMBL" id="AEW60821.1"/>
    </source>
</evidence>
<dbReference type="AlphaFoldDB" id="A0A0H3GRY1"/>
<dbReference type="Proteomes" id="UP000007841">
    <property type="component" value="Chromosome"/>
</dbReference>